<feature type="transmembrane region" description="Helical" evidence="4">
    <location>
        <begin position="6"/>
        <end position="25"/>
    </location>
</feature>
<dbReference type="AlphaFoldDB" id="A0A2P5P4Q7"/>
<dbReference type="OrthoDB" id="9786220at2"/>
<keyword evidence="3 4" id="KW-0472">Membrane</keyword>
<dbReference type="CDD" id="cd03399">
    <property type="entry name" value="SPFH_flotillin"/>
    <property type="match status" value="1"/>
</dbReference>
<sequence>MPSSGVAIAILAIVIAILLIMALVASRYQKVAPNEVLVIAGRKRVTQDSAGNPVVMGHRIVKGGGTFVYPVLEKVNRLSLNAMAIDVTTADVYTKNGVPVTVDSVIVMKIGGDDLSISAAAERFLGFKPEEIKHVAQEVLGGHLRSICSTMTPEDINADRTTFQQRVLEVAHKDFQSMGLIIDAFTVRQISDKQGYMDALGRKSAAEVKRNAQIGEAEALDRDATQSQSLARQAGQVTKAETEAAIAEANRNRDVKMQEYNATVEIARAKAGQAGPRAEAEAKQDVIAAQTDLAKREAIRKEAELNATVIKTAEAERQRTIINAEAARQSQIVQAEGEKASRVLKAEADQKEREQEGLGEAAKIRNVGMADGEASKAKGLGEAEAIRAKLLAEAEGLHKKAEAMKAFNDAGMNLQIATSLIAVLPEIVKAATSPLASVKDIRIMDFGGANTDGHGGPVDKLLNITPQSLMVANEALKNTIGMDLTEMIKLIRTGKTDEVLKMAEGKTETE</sequence>
<dbReference type="InterPro" id="IPR031905">
    <property type="entry name" value="Flotillin_C"/>
</dbReference>
<dbReference type="SMART" id="SM00244">
    <property type="entry name" value="PHB"/>
    <property type="match status" value="1"/>
</dbReference>
<keyword evidence="4" id="KW-0812">Transmembrane</keyword>
<comment type="caution">
    <text evidence="6">The sequence shown here is derived from an EMBL/GenBank/DDBJ whole genome shotgun (WGS) entry which is preliminary data.</text>
</comment>
<dbReference type="PANTHER" id="PTHR13806">
    <property type="entry name" value="FLOTILLIN-RELATED"/>
    <property type="match status" value="1"/>
</dbReference>
<dbReference type="InterPro" id="IPR001107">
    <property type="entry name" value="Band_7"/>
</dbReference>
<comment type="similarity">
    <text evidence="2">Belongs to the band 7/mec-2 family. Flotillin subfamily.</text>
</comment>
<comment type="subcellular location">
    <subcellularLocation>
        <location evidence="1">Membrane</location>
    </subcellularLocation>
</comment>
<dbReference type="EMBL" id="JQAN02000014">
    <property type="protein sequence ID" value="PPD57283.1"/>
    <property type="molecule type" value="Genomic_DNA"/>
</dbReference>
<organism evidence="6 7">
    <name type="scientific">Dehalogenimonas etheniformans</name>
    <dbReference type="NCBI Taxonomy" id="1536648"/>
    <lineage>
        <taxon>Bacteria</taxon>
        <taxon>Bacillati</taxon>
        <taxon>Chloroflexota</taxon>
        <taxon>Dehalococcoidia</taxon>
        <taxon>Dehalococcoidales</taxon>
        <taxon>Dehalococcoidaceae</taxon>
        <taxon>Dehalogenimonas</taxon>
    </lineage>
</organism>
<dbReference type="Proteomes" id="UP000235653">
    <property type="component" value="Unassembled WGS sequence"/>
</dbReference>
<dbReference type="Pfam" id="PF15975">
    <property type="entry name" value="Flot"/>
    <property type="match status" value="1"/>
</dbReference>
<accession>A0A2P5P4Q7</accession>
<evidence type="ECO:0000256" key="1">
    <source>
        <dbReference type="ARBA" id="ARBA00004370"/>
    </source>
</evidence>
<protein>
    <submittedName>
        <fullName evidence="6">Flotillin family protein</fullName>
    </submittedName>
</protein>
<feature type="domain" description="Band 7" evidence="5">
    <location>
        <begin position="26"/>
        <end position="204"/>
    </location>
</feature>
<evidence type="ECO:0000313" key="6">
    <source>
        <dbReference type="EMBL" id="PPD57283.1"/>
    </source>
</evidence>
<dbReference type="Gene3D" id="3.30.479.30">
    <property type="entry name" value="Band 7 domain"/>
    <property type="match status" value="1"/>
</dbReference>
<dbReference type="GO" id="GO:0072659">
    <property type="term" value="P:protein localization to plasma membrane"/>
    <property type="evidence" value="ECO:0007669"/>
    <property type="project" value="TreeGrafter"/>
</dbReference>
<proteinExistence type="inferred from homology"/>
<evidence type="ECO:0000256" key="3">
    <source>
        <dbReference type="ARBA" id="ARBA00023136"/>
    </source>
</evidence>
<reference evidence="6 7" key="1">
    <citation type="journal article" date="2017" name="ISME J.">
        <title>Grape pomace compost harbors organohalide-respiring Dehalogenimonas species with novel reductive dehalogenase genes.</title>
        <authorList>
            <person name="Yang Y."/>
            <person name="Higgins S.A."/>
            <person name="Yan J."/>
            <person name="Simsir B."/>
            <person name="Chourey K."/>
            <person name="Iyer R."/>
            <person name="Hettich R.L."/>
            <person name="Baldwin B."/>
            <person name="Ogles D.M."/>
            <person name="Loffler F.E."/>
        </authorList>
    </citation>
    <scope>NUCLEOTIDE SEQUENCE [LARGE SCALE GENOMIC DNA]</scope>
    <source>
        <strain evidence="6 7">GP</strain>
    </source>
</reference>
<dbReference type="RefSeq" id="WP_102331477.1">
    <property type="nucleotide sequence ID" value="NZ_CP058566.2"/>
</dbReference>
<evidence type="ECO:0000256" key="4">
    <source>
        <dbReference type="SAM" id="Phobius"/>
    </source>
</evidence>
<dbReference type="GO" id="GO:0002020">
    <property type="term" value="F:protease binding"/>
    <property type="evidence" value="ECO:0007669"/>
    <property type="project" value="TreeGrafter"/>
</dbReference>
<keyword evidence="7" id="KW-1185">Reference proteome</keyword>
<evidence type="ECO:0000259" key="5">
    <source>
        <dbReference type="SMART" id="SM00244"/>
    </source>
</evidence>
<gene>
    <name evidence="6" type="ORF">JP09_009540</name>
</gene>
<evidence type="ECO:0000313" key="7">
    <source>
        <dbReference type="Proteomes" id="UP000235653"/>
    </source>
</evidence>
<dbReference type="InterPro" id="IPR036013">
    <property type="entry name" value="Band_7/SPFH_dom_sf"/>
</dbReference>
<evidence type="ECO:0000256" key="2">
    <source>
        <dbReference type="ARBA" id="ARBA00007161"/>
    </source>
</evidence>
<name>A0A2P5P4Q7_9CHLR</name>
<dbReference type="PANTHER" id="PTHR13806:SF46">
    <property type="entry name" value="FLOTILLIN-1-RELATED"/>
    <property type="match status" value="1"/>
</dbReference>
<dbReference type="GO" id="GO:0005886">
    <property type="term" value="C:plasma membrane"/>
    <property type="evidence" value="ECO:0007669"/>
    <property type="project" value="TreeGrafter"/>
</dbReference>
<dbReference type="Pfam" id="PF01145">
    <property type="entry name" value="Band_7"/>
    <property type="match status" value="1"/>
</dbReference>
<dbReference type="SUPFAM" id="SSF117892">
    <property type="entry name" value="Band 7/SPFH domain"/>
    <property type="match status" value="1"/>
</dbReference>
<dbReference type="InterPro" id="IPR027705">
    <property type="entry name" value="Flotillin_fam"/>
</dbReference>
<keyword evidence="4" id="KW-1133">Transmembrane helix</keyword>